<dbReference type="InterPro" id="IPR001851">
    <property type="entry name" value="ABC_transp_permease"/>
</dbReference>
<feature type="region of interest" description="Disordered" evidence="9">
    <location>
        <begin position="1"/>
        <end position="23"/>
    </location>
</feature>
<dbReference type="Pfam" id="PF02653">
    <property type="entry name" value="BPD_transp_2"/>
    <property type="match status" value="1"/>
</dbReference>
<sequence>MSSRARPSCRASSERRPTMTRLNNASAPAASATAVLAAPSPASLPPATRLRAWLRRYPAAFAIALAVVMLAISFIMQPNLSPISQLASFAPLALAAMATAASVIGGGIDLSISAQMTLTSILFVGYLTPAGLGGYEAIVILAVLGGIVGGLNGVIVVLLRLPAIVVTLATMFIITGINLRLAPRPVILFDGWAMDLASSVWIIPGGLLTIGLPLLLWLLLMRTAFGRNLYAVGGSDATSFSAGINVPIMRILSYVVGGIIASIGGLALTALVSSVDASASSSYIIGAITAIALGGITLAGGRGGMIGAIAGAAVIYLVQNMLTIFGVSQVWLNLVFGALLLFAVISSAIISAPVKEKQA</sequence>
<gene>
    <name evidence="11" type="ORF">F8O04_13035</name>
</gene>
<name>A0A6H9WAE0_9MICO</name>
<dbReference type="AlphaFoldDB" id="A0A6H9WAE0"/>
<keyword evidence="5 10" id="KW-0812">Transmembrane</keyword>
<keyword evidence="4" id="KW-0997">Cell inner membrane</keyword>
<proteinExistence type="predicted"/>
<keyword evidence="7 10" id="KW-0472">Membrane</keyword>
<feature type="compositionally biased region" description="Low complexity" evidence="9">
    <location>
        <begin position="1"/>
        <end position="11"/>
    </location>
</feature>
<keyword evidence="6 10" id="KW-1133">Transmembrane helix</keyword>
<evidence type="ECO:0000256" key="5">
    <source>
        <dbReference type="ARBA" id="ARBA00022692"/>
    </source>
</evidence>
<dbReference type="CDD" id="cd06579">
    <property type="entry name" value="TM_PBP1_transp_AraH_like"/>
    <property type="match status" value="1"/>
</dbReference>
<evidence type="ECO:0000313" key="12">
    <source>
        <dbReference type="Proteomes" id="UP000431744"/>
    </source>
</evidence>
<evidence type="ECO:0000256" key="3">
    <source>
        <dbReference type="ARBA" id="ARBA00022475"/>
    </source>
</evidence>
<evidence type="ECO:0000256" key="1">
    <source>
        <dbReference type="ARBA" id="ARBA00004651"/>
    </source>
</evidence>
<dbReference type="Proteomes" id="UP000431744">
    <property type="component" value="Unassembled WGS sequence"/>
</dbReference>
<comment type="caution">
    <text evidence="11">The sequence shown here is derived from an EMBL/GenBank/DDBJ whole genome shotgun (WGS) entry which is preliminary data.</text>
</comment>
<dbReference type="OrthoDB" id="9808136at2"/>
<feature type="transmembrane region" description="Helical" evidence="10">
    <location>
        <begin position="281"/>
        <end position="299"/>
    </location>
</feature>
<evidence type="ECO:0000256" key="6">
    <source>
        <dbReference type="ARBA" id="ARBA00022989"/>
    </source>
</evidence>
<evidence type="ECO:0000256" key="9">
    <source>
        <dbReference type="SAM" id="MobiDB-lite"/>
    </source>
</evidence>
<evidence type="ECO:0000256" key="10">
    <source>
        <dbReference type="SAM" id="Phobius"/>
    </source>
</evidence>
<accession>A0A6H9WAE0</accession>
<reference evidence="11 12" key="1">
    <citation type="submission" date="2019-09" db="EMBL/GenBank/DDBJ databases">
        <title>Phylogeny of genus Pseudoclavibacter and closely related genus.</title>
        <authorList>
            <person name="Li Y."/>
        </authorList>
    </citation>
    <scope>NUCLEOTIDE SEQUENCE [LARGE SCALE GENOMIC DNA]</scope>
    <source>
        <strain evidence="11 12">EGI 60007</strain>
    </source>
</reference>
<keyword evidence="12" id="KW-1185">Reference proteome</keyword>
<feature type="transmembrane region" description="Helical" evidence="10">
    <location>
        <begin position="251"/>
        <end position="275"/>
    </location>
</feature>
<dbReference type="PANTHER" id="PTHR32196:SF71">
    <property type="entry name" value="AUTOINDUCER 2 IMPORT SYSTEM PERMEASE PROTEIN LSRD"/>
    <property type="match status" value="1"/>
</dbReference>
<dbReference type="PANTHER" id="PTHR32196">
    <property type="entry name" value="ABC TRANSPORTER PERMEASE PROTEIN YPHD-RELATED-RELATED"/>
    <property type="match status" value="1"/>
</dbReference>
<feature type="transmembrane region" description="Helical" evidence="10">
    <location>
        <begin position="132"/>
        <end position="151"/>
    </location>
</feature>
<evidence type="ECO:0000256" key="2">
    <source>
        <dbReference type="ARBA" id="ARBA00022448"/>
    </source>
</evidence>
<feature type="transmembrane region" description="Helical" evidence="10">
    <location>
        <begin position="199"/>
        <end position="220"/>
    </location>
</feature>
<keyword evidence="3" id="KW-1003">Cell membrane</keyword>
<keyword evidence="2" id="KW-0813">Transport</keyword>
<evidence type="ECO:0000313" key="11">
    <source>
        <dbReference type="EMBL" id="KAB1646674.1"/>
    </source>
</evidence>
<feature type="transmembrane region" description="Helical" evidence="10">
    <location>
        <begin position="331"/>
        <end position="354"/>
    </location>
</feature>
<comment type="subcellular location">
    <subcellularLocation>
        <location evidence="1">Cell membrane</location>
        <topology evidence="1">Multi-pass membrane protein</topology>
    </subcellularLocation>
</comment>
<feature type="transmembrane region" description="Helical" evidence="10">
    <location>
        <begin position="57"/>
        <end position="76"/>
    </location>
</feature>
<dbReference type="GO" id="GO:0005886">
    <property type="term" value="C:plasma membrane"/>
    <property type="evidence" value="ECO:0007669"/>
    <property type="project" value="UniProtKB-SubCell"/>
</dbReference>
<dbReference type="EMBL" id="WBJY01000004">
    <property type="protein sequence ID" value="KAB1646674.1"/>
    <property type="molecule type" value="Genomic_DNA"/>
</dbReference>
<feature type="transmembrane region" description="Helical" evidence="10">
    <location>
        <begin position="88"/>
        <end position="112"/>
    </location>
</feature>
<organism evidence="11 12">
    <name type="scientific">Pseudoclavibacter endophyticus</name>
    <dbReference type="NCBI Taxonomy" id="1778590"/>
    <lineage>
        <taxon>Bacteria</taxon>
        <taxon>Bacillati</taxon>
        <taxon>Actinomycetota</taxon>
        <taxon>Actinomycetes</taxon>
        <taxon>Micrococcales</taxon>
        <taxon>Microbacteriaceae</taxon>
        <taxon>Pseudoclavibacter</taxon>
    </lineage>
</organism>
<protein>
    <recommendedName>
        <fullName evidence="8">Autoinducer 2 import system permease protein LsrD</fullName>
    </recommendedName>
</protein>
<dbReference type="GO" id="GO:0022857">
    <property type="term" value="F:transmembrane transporter activity"/>
    <property type="evidence" value="ECO:0007669"/>
    <property type="project" value="InterPro"/>
</dbReference>
<evidence type="ECO:0000256" key="4">
    <source>
        <dbReference type="ARBA" id="ARBA00022519"/>
    </source>
</evidence>
<evidence type="ECO:0000256" key="8">
    <source>
        <dbReference type="ARBA" id="ARBA00039381"/>
    </source>
</evidence>
<feature type="transmembrane region" description="Helical" evidence="10">
    <location>
        <begin position="158"/>
        <end position="179"/>
    </location>
</feature>
<evidence type="ECO:0000256" key="7">
    <source>
        <dbReference type="ARBA" id="ARBA00023136"/>
    </source>
</evidence>